<evidence type="ECO:0000313" key="1">
    <source>
        <dbReference type="EMBL" id="KAL0130959.1"/>
    </source>
</evidence>
<organism evidence="1 2">
    <name type="scientific">Cardiocondyla obscurior</name>
    <dbReference type="NCBI Taxonomy" id="286306"/>
    <lineage>
        <taxon>Eukaryota</taxon>
        <taxon>Metazoa</taxon>
        <taxon>Ecdysozoa</taxon>
        <taxon>Arthropoda</taxon>
        <taxon>Hexapoda</taxon>
        <taxon>Insecta</taxon>
        <taxon>Pterygota</taxon>
        <taxon>Neoptera</taxon>
        <taxon>Endopterygota</taxon>
        <taxon>Hymenoptera</taxon>
        <taxon>Apocrita</taxon>
        <taxon>Aculeata</taxon>
        <taxon>Formicoidea</taxon>
        <taxon>Formicidae</taxon>
        <taxon>Myrmicinae</taxon>
        <taxon>Cardiocondyla</taxon>
    </lineage>
</organism>
<evidence type="ECO:0000313" key="2">
    <source>
        <dbReference type="Proteomes" id="UP001430953"/>
    </source>
</evidence>
<keyword evidence="2" id="KW-1185">Reference proteome</keyword>
<reference evidence="1 2" key="1">
    <citation type="submission" date="2023-03" db="EMBL/GenBank/DDBJ databases">
        <title>High recombination rates correlate with genetic variation in Cardiocondyla obscurior ants.</title>
        <authorList>
            <person name="Errbii M."/>
        </authorList>
    </citation>
    <scope>NUCLEOTIDE SEQUENCE [LARGE SCALE GENOMIC DNA]</scope>
    <source>
        <strain evidence="1">Alpha-2009</strain>
        <tissue evidence="1">Whole body</tissue>
    </source>
</reference>
<dbReference type="AlphaFoldDB" id="A0AAW2GUR1"/>
<name>A0AAW2GUR1_9HYME</name>
<sequence>MSLLLYLLRYINLRINRRYPTSLEGCKMCFCALKIIPHGNTKLKLHPAYGNVYLLHVKTNYHHLTLSFIANINVDVITSTLNIVSNRIQCVYQCYAPEIKSFPHLFIGMCRRAECT</sequence>
<dbReference type="Proteomes" id="UP001430953">
    <property type="component" value="Unassembled WGS sequence"/>
</dbReference>
<comment type="caution">
    <text evidence="1">The sequence shown here is derived from an EMBL/GenBank/DDBJ whole genome shotgun (WGS) entry which is preliminary data.</text>
</comment>
<gene>
    <name evidence="1" type="ORF">PUN28_002505</name>
</gene>
<accession>A0AAW2GUR1</accession>
<dbReference type="EMBL" id="JADYXP020000002">
    <property type="protein sequence ID" value="KAL0130959.1"/>
    <property type="molecule type" value="Genomic_DNA"/>
</dbReference>
<proteinExistence type="predicted"/>
<protein>
    <submittedName>
        <fullName evidence="1">Uncharacterized protein</fullName>
    </submittedName>
</protein>